<dbReference type="OrthoDB" id="9811153at2"/>
<name>A0A3A9KEW3_9BACI</name>
<gene>
    <name evidence="2" type="ORF">CR203_06715</name>
</gene>
<organism evidence="2 3">
    <name type="scientific">Salipaludibacillus neizhouensis</name>
    <dbReference type="NCBI Taxonomy" id="885475"/>
    <lineage>
        <taxon>Bacteria</taxon>
        <taxon>Bacillati</taxon>
        <taxon>Bacillota</taxon>
        <taxon>Bacilli</taxon>
        <taxon>Bacillales</taxon>
        <taxon>Bacillaceae</taxon>
    </lineage>
</organism>
<protein>
    <submittedName>
        <fullName evidence="2">Cupin</fullName>
    </submittedName>
</protein>
<dbReference type="PANTHER" id="PTHR40112:SF1">
    <property type="entry name" value="H2HPP ISOMERASE"/>
    <property type="match status" value="1"/>
</dbReference>
<dbReference type="InterPro" id="IPR052535">
    <property type="entry name" value="Bacilysin_H2HPP_isomerase"/>
</dbReference>
<reference evidence="2 3" key="1">
    <citation type="submission" date="2017-10" db="EMBL/GenBank/DDBJ databases">
        <title>Bacillus sp. nov., a halophilic bacterium isolated from a Keqin Lake.</title>
        <authorList>
            <person name="Wang H."/>
        </authorList>
    </citation>
    <scope>NUCLEOTIDE SEQUENCE [LARGE SCALE GENOMIC DNA]</scope>
    <source>
        <strain evidence="2 3">KCTC 13187</strain>
    </source>
</reference>
<evidence type="ECO:0000313" key="2">
    <source>
        <dbReference type="EMBL" id="RKL68173.1"/>
    </source>
</evidence>
<feature type="domain" description="Cupin type-2" evidence="1">
    <location>
        <begin position="29"/>
        <end position="92"/>
    </location>
</feature>
<sequence length="107" mass="11968">MSELDTWEQVNEKVMRKIHEPGEALMAMEVRFAQGGVGAEHSHPHEQLTYCLEGKLEFTLNGEKRVISAGESLVIPGGTVHDALALEKSRLLDIFTPLREDLLNKND</sequence>
<proteinExistence type="predicted"/>
<comment type="caution">
    <text evidence="2">The sequence shown here is derived from an EMBL/GenBank/DDBJ whole genome shotgun (WGS) entry which is preliminary data.</text>
</comment>
<dbReference type="Proteomes" id="UP000281498">
    <property type="component" value="Unassembled WGS sequence"/>
</dbReference>
<dbReference type="InterPro" id="IPR011051">
    <property type="entry name" value="RmlC_Cupin_sf"/>
</dbReference>
<keyword evidence="3" id="KW-1185">Reference proteome</keyword>
<dbReference type="RefSeq" id="WP_110938513.1">
    <property type="nucleotide sequence ID" value="NZ_KZ614147.1"/>
</dbReference>
<accession>A0A3A9KEW3</accession>
<evidence type="ECO:0000313" key="3">
    <source>
        <dbReference type="Proteomes" id="UP000281498"/>
    </source>
</evidence>
<dbReference type="Gene3D" id="2.60.120.10">
    <property type="entry name" value="Jelly Rolls"/>
    <property type="match status" value="1"/>
</dbReference>
<dbReference type="InterPro" id="IPR013096">
    <property type="entry name" value="Cupin_2"/>
</dbReference>
<dbReference type="PIRSF" id="PIRSF029883">
    <property type="entry name" value="KdgF"/>
    <property type="match status" value="1"/>
</dbReference>
<dbReference type="PANTHER" id="PTHR40112">
    <property type="entry name" value="H2HPP ISOMERASE"/>
    <property type="match status" value="1"/>
</dbReference>
<dbReference type="InterPro" id="IPR025499">
    <property type="entry name" value="KdgF"/>
</dbReference>
<evidence type="ECO:0000259" key="1">
    <source>
        <dbReference type="Pfam" id="PF07883"/>
    </source>
</evidence>
<dbReference type="InterPro" id="IPR014710">
    <property type="entry name" value="RmlC-like_jellyroll"/>
</dbReference>
<dbReference type="Pfam" id="PF07883">
    <property type="entry name" value="Cupin_2"/>
    <property type="match status" value="1"/>
</dbReference>
<dbReference type="EMBL" id="PDOE01000002">
    <property type="protein sequence ID" value="RKL68173.1"/>
    <property type="molecule type" value="Genomic_DNA"/>
</dbReference>
<dbReference type="SUPFAM" id="SSF51182">
    <property type="entry name" value="RmlC-like cupins"/>
    <property type="match status" value="1"/>
</dbReference>
<dbReference type="CDD" id="cd02238">
    <property type="entry name" value="cupin_KdgF"/>
    <property type="match status" value="1"/>
</dbReference>
<dbReference type="AlphaFoldDB" id="A0A3A9KEW3"/>